<organism evidence="1 2">
    <name type="scientific">Staphylococcus piscifermentans</name>
    <dbReference type="NCBI Taxonomy" id="70258"/>
    <lineage>
        <taxon>Bacteria</taxon>
        <taxon>Bacillati</taxon>
        <taxon>Bacillota</taxon>
        <taxon>Bacilli</taxon>
        <taxon>Bacillales</taxon>
        <taxon>Staphylococcaceae</taxon>
        <taxon>Staphylococcus</taxon>
    </lineage>
</organism>
<comment type="caution">
    <text evidence="1">The sequence shown here is derived from an EMBL/GenBank/DDBJ whole genome shotgun (WGS) entry which is preliminary data.</text>
</comment>
<evidence type="ECO:0000313" key="2">
    <source>
        <dbReference type="Proteomes" id="UP000321736"/>
    </source>
</evidence>
<dbReference type="RefSeq" id="WP_095102856.1">
    <property type="nucleotide sequence ID" value="NZ_BKAR01000002.1"/>
</dbReference>
<evidence type="ECO:0008006" key="3">
    <source>
        <dbReference type="Google" id="ProtNLM"/>
    </source>
</evidence>
<protein>
    <recommendedName>
        <fullName evidence="3">DUF3021 domain-containing protein</fullName>
    </recommendedName>
</protein>
<evidence type="ECO:0000313" key="1">
    <source>
        <dbReference type="EMBL" id="GEP83600.1"/>
    </source>
</evidence>
<proteinExistence type="predicted"/>
<sequence>MKFLYHIIAILVLSTFLYLFFVITDTLGTHHLAELLMNIDFLPGFRHAGFFSSLLFHLGTTTAVYIAFQCIKNSHFYPIGIIISIIMFGMLYPFLITMSVRSMFVFSWGDYAIWMLGHILFLVLIDLSLRFEKNFTHH</sequence>
<dbReference type="AlphaFoldDB" id="A0A239TI56"/>
<accession>A0A239TI56</accession>
<dbReference type="Proteomes" id="UP000321736">
    <property type="component" value="Unassembled WGS sequence"/>
</dbReference>
<reference evidence="1 2" key="1">
    <citation type="submission" date="2019-07" db="EMBL/GenBank/DDBJ databases">
        <title>Whole genome shotgun sequence of Staphylococcus piscifermentans NBRC 109625.</title>
        <authorList>
            <person name="Hosoyama A."/>
            <person name="Uohara A."/>
            <person name="Ohji S."/>
            <person name="Ichikawa N."/>
        </authorList>
    </citation>
    <scope>NUCLEOTIDE SEQUENCE [LARGE SCALE GENOMIC DNA]</scope>
    <source>
        <strain evidence="1 2">NBRC 109625</strain>
    </source>
</reference>
<dbReference type="OrthoDB" id="2411082at2"/>
<gene>
    <name evidence="1" type="ORF">SPI02_01850</name>
</gene>
<dbReference type="EMBL" id="BKAR01000002">
    <property type="protein sequence ID" value="GEP83600.1"/>
    <property type="molecule type" value="Genomic_DNA"/>
</dbReference>
<name>A0A239TI56_9STAP</name>
<keyword evidence="2" id="KW-1185">Reference proteome</keyword>